<dbReference type="OrthoDB" id="1491711at2"/>
<sequence length="196" mass="21581">MKGYIYISGTGTDPHARGNMNDPILFRKTPTLGACMTNIRRVVLPGDFIFVVSGKVPAVQQYVVGGLQVDERIDALAAYRRFPEDRLQTGANGLVEGNIIVDAKGNQHPLDTHKPDTFEDRIKNFIVGKNPVALESDREVAMGRDQTLPKLSEMLGKRGNRVFDVMGRAAKLNESQVKDMLSWLQGIKASAALTRS</sequence>
<dbReference type="STRING" id="280332.CQ12_21505"/>
<comment type="caution">
    <text evidence="1">The sequence shown here is derived from an EMBL/GenBank/DDBJ whole genome shotgun (WGS) entry which is preliminary data.</text>
</comment>
<evidence type="ECO:0000313" key="2">
    <source>
        <dbReference type="Proteomes" id="UP000050863"/>
    </source>
</evidence>
<evidence type="ECO:0000313" key="1">
    <source>
        <dbReference type="EMBL" id="KRR10847.1"/>
    </source>
</evidence>
<protein>
    <recommendedName>
        <fullName evidence="3">Nucleotide modification associated domain-containing protein</fullName>
    </recommendedName>
</protein>
<dbReference type="AlphaFoldDB" id="A0A0R3LYQ4"/>
<organism evidence="1 2">
    <name type="scientific">Bradyrhizobium jicamae</name>
    <dbReference type="NCBI Taxonomy" id="280332"/>
    <lineage>
        <taxon>Bacteria</taxon>
        <taxon>Pseudomonadati</taxon>
        <taxon>Pseudomonadota</taxon>
        <taxon>Alphaproteobacteria</taxon>
        <taxon>Hyphomicrobiales</taxon>
        <taxon>Nitrobacteraceae</taxon>
        <taxon>Bradyrhizobium</taxon>
    </lineage>
</organism>
<name>A0A0R3LYQ4_9BRAD</name>
<dbReference type="Proteomes" id="UP000050863">
    <property type="component" value="Unassembled WGS sequence"/>
</dbReference>
<gene>
    <name evidence="1" type="ORF">CQ12_21505</name>
</gene>
<dbReference type="RefSeq" id="WP_057834854.1">
    <property type="nucleotide sequence ID" value="NZ_LLXZ01000054.1"/>
</dbReference>
<evidence type="ECO:0008006" key="3">
    <source>
        <dbReference type="Google" id="ProtNLM"/>
    </source>
</evidence>
<proteinExistence type="predicted"/>
<keyword evidence="2" id="KW-1185">Reference proteome</keyword>
<dbReference type="EMBL" id="LLXZ01000054">
    <property type="protein sequence ID" value="KRR10847.1"/>
    <property type="molecule type" value="Genomic_DNA"/>
</dbReference>
<reference evidence="1 2" key="1">
    <citation type="submission" date="2014-03" db="EMBL/GenBank/DDBJ databases">
        <title>Bradyrhizobium valentinum sp. nov., isolated from effective nodules of Lupinus mariae-josephae, a lupine endemic of basic-lime soils in Eastern Spain.</title>
        <authorList>
            <person name="Duran D."/>
            <person name="Rey L."/>
            <person name="Navarro A."/>
            <person name="Busquets A."/>
            <person name="Imperial J."/>
            <person name="Ruiz-Argueso T."/>
        </authorList>
    </citation>
    <scope>NUCLEOTIDE SEQUENCE [LARGE SCALE GENOMIC DNA]</scope>
    <source>
        <strain evidence="1 2">PAC68</strain>
    </source>
</reference>
<accession>A0A0R3LYQ4</accession>